<gene>
    <name evidence="8" type="ORF">Bpfe_028410</name>
</gene>
<sequence length="261" mass="29057">MADDSSFEFDNLDEVFNAAAEYLRLNGSTYDNEKLLYFYSRYKQAKEGKCNTPKPSFFDFQGKVKWEAWHKLGDMNKSQAKMEYISLLTNLDQDWRNKMSLVASSGDGGESSGSQTRTQGMGVSVSVMSRTESELSEGEKTIFDWCKEGNVDKVKEILLAGSVNVNGLDEEGLGLLHWASDRGLTNMVELLLSLHADINIQASDQQTALHYAVSCDHLDLTKLLILKGIDISIRDAEGNTAMDVASDDMKLLLQSLQRQAS</sequence>
<keyword evidence="4" id="KW-0446">Lipid-binding</keyword>
<dbReference type="SUPFAM" id="SSF48403">
    <property type="entry name" value="Ankyrin repeat"/>
    <property type="match status" value="1"/>
</dbReference>
<keyword evidence="3 5" id="KW-0040">ANK repeat</keyword>
<dbReference type="SUPFAM" id="SSF47027">
    <property type="entry name" value="Acyl-CoA binding protein"/>
    <property type="match status" value="1"/>
</dbReference>
<evidence type="ECO:0000256" key="5">
    <source>
        <dbReference type="PROSITE-ProRule" id="PRU00023"/>
    </source>
</evidence>
<dbReference type="PRINTS" id="PR00689">
    <property type="entry name" value="ACOABINDINGP"/>
</dbReference>
<evidence type="ECO:0000313" key="8">
    <source>
        <dbReference type="EMBL" id="KAK0042186.1"/>
    </source>
</evidence>
<dbReference type="Gene3D" id="1.25.40.20">
    <property type="entry name" value="Ankyrin repeat-containing domain"/>
    <property type="match status" value="1"/>
</dbReference>
<keyword evidence="9" id="KW-1185">Reference proteome</keyword>
<dbReference type="PROSITE" id="PS51228">
    <property type="entry name" value="ACB_2"/>
    <property type="match status" value="1"/>
</dbReference>
<reference evidence="8" key="2">
    <citation type="submission" date="2023-04" db="EMBL/GenBank/DDBJ databases">
        <authorList>
            <person name="Bu L."/>
            <person name="Lu L."/>
            <person name="Laidemitt M.R."/>
            <person name="Zhang S.M."/>
            <person name="Mutuku M."/>
            <person name="Mkoji G."/>
            <person name="Steinauer M."/>
            <person name="Loker E.S."/>
        </authorList>
    </citation>
    <scope>NUCLEOTIDE SEQUENCE</scope>
    <source>
        <strain evidence="8">KasaAsao</strain>
        <tissue evidence="8">Whole Snail</tissue>
    </source>
</reference>
<dbReference type="AlphaFoldDB" id="A0AAD8EX01"/>
<keyword evidence="2" id="KW-0677">Repeat</keyword>
<dbReference type="PROSITE" id="PS50088">
    <property type="entry name" value="ANK_REPEAT"/>
    <property type="match status" value="2"/>
</dbReference>
<evidence type="ECO:0000256" key="4">
    <source>
        <dbReference type="ARBA" id="ARBA00023121"/>
    </source>
</evidence>
<evidence type="ECO:0000256" key="1">
    <source>
        <dbReference type="ARBA" id="ARBA00018419"/>
    </source>
</evidence>
<dbReference type="GO" id="GO:0000062">
    <property type="term" value="F:fatty-acyl-CoA binding"/>
    <property type="evidence" value="ECO:0007669"/>
    <property type="project" value="InterPro"/>
</dbReference>
<dbReference type="Gene3D" id="1.20.80.10">
    <property type="match status" value="1"/>
</dbReference>
<feature type="region of interest" description="Disordered" evidence="6">
    <location>
        <begin position="102"/>
        <end position="123"/>
    </location>
</feature>
<feature type="repeat" description="ANK" evidence="5">
    <location>
        <begin position="171"/>
        <end position="203"/>
    </location>
</feature>
<dbReference type="PROSITE" id="PS50297">
    <property type="entry name" value="ANK_REP_REGION"/>
    <property type="match status" value="2"/>
</dbReference>
<evidence type="ECO:0000256" key="6">
    <source>
        <dbReference type="SAM" id="MobiDB-lite"/>
    </source>
</evidence>
<proteinExistence type="predicted"/>
<dbReference type="InterPro" id="IPR014352">
    <property type="entry name" value="FERM/acyl-CoA-bd_prot_sf"/>
</dbReference>
<evidence type="ECO:0000259" key="7">
    <source>
        <dbReference type="PROSITE" id="PS51228"/>
    </source>
</evidence>
<dbReference type="InterPro" id="IPR035984">
    <property type="entry name" value="Acyl-CoA-binding_sf"/>
</dbReference>
<dbReference type="Pfam" id="PF12796">
    <property type="entry name" value="Ank_2"/>
    <property type="match status" value="1"/>
</dbReference>
<dbReference type="Proteomes" id="UP001233172">
    <property type="component" value="Unassembled WGS sequence"/>
</dbReference>
<accession>A0AAD8EX01</accession>
<protein>
    <recommendedName>
        <fullName evidence="1">Acyl-CoA-binding domain-containing protein 6</fullName>
    </recommendedName>
</protein>
<dbReference type="Pfam" id="PF00887">
    <property type="entry name" value="ACBP"/>
    <property type="match status" value="1"/>
</dbReference>
<reference evidence="8" key="1">
    <citation type="journal article" date="2023" name="PLoS Negl. Trop. Dis.">
        <title>A genome sequence for Biomphalaria pfeifferi, the major vector snail for the human-infecting parasite Schistosoma mansoni.</title>
        <authorList>
            <person name="Bu L."/>
            <person name="Lu L."/>
            <person name="Laidemitt M.R."/>
            <person name="Zhang S.M."/>
            <person name="Mutuku M."/>
            <person name="Mkoji G."/>
            <person name="Steinauer M."/>
            <person name="Loker E.S."/>
        </authorList>
    </citation>
    <scope>NUCLEOTIDE SEQUENCE</scope>
    <source>
        <strain evidence="8">KasaAsao</strain>
    </source>
</reference>
<evidence type="ECO:0000256" key="2">
    <source>
        <dbReference type="ARBA" id="ARBA00022737"/>
    </source>
</evidence>
<organism evidence="8 9">
    <name type="scientific">Biomphalaria pfeifferi</name>
    <name type="common">Bloodfluke planorb</name>
    <name type="synonym">Freshwater snail</name>
    <dbReference type="NCBI Taxonomy" id="112525"/>
    <lineage>
        <taxon>Eukaryota</taxon>
        <taxon>Metazoa</taxon>
        <taxon>Spiralia</taxon>
        <taxon>Lophotrochozoa</taxon>
        <taxon>Mollusca</taxon>
        <taxon>Gastropoda</taxon>
        <taxon>Heterobranchia</taxon>
        <taxon>Euthyneura</taxon>
        <taxon>Panpulmonata</taxon>
        <taxon>Hygrophila</taxon>
        <taxon>Lymnaeoidea</taxon>
        <taxon>Planorbidae</taxon>
        <taxon>Biomphalaria</taxon>
    </lineage>
</organism>
<feature type="repeat" description="ANK" evidence="5">
    <location>
        <begin position="204"/>
        <end position="236"/>
    </location>
</feature>
<evidence type="ECO:0000313" key="9">
    <source>
        <dbReference type="Proteomes" id="UP001233172"/>
    </source>
</evidence>
<dbReference type="InterPro" id="IPR002110">
    <property type="entry name" value="Ankyrin_rpt"/>
</dbReference>
<evidence type="ECO:0000256" key="3">
    <source>
        <dbReference type="ARBA" id="ARBA00023043"/>
    </source>
</evidence>
<dbReference type="PANTHER" id="PTHR24119:SF0">
    <property type="entry name" value="ACYL-COA-BINDING DOMAIN-CONTAINING PROTEIN 6"/>
    <property type="match status" value="1"/>
</dbReference>
<dbReference type="InterPro" id="IPR000582">
    <property type="entry name" value="Acyl-CoA-binding_protein"/>
</dbReference>
<feature type="domain" description="ACB" evidence="7">
    <location>
        <begin position="12"/>
        <end position="97"/>
    </location>
</feature>
<comment type="caution">
    <text evidence="8">The sequence shown here is derived from an EMBL/GenBank/DDBJ whole genome shotgun (WGS) entry which is preliminary data.</text>
</comment>
<dbReference type="EMBL" id="JASAOG010000249">
    <property type="protein sequence ID" value="KAK0042186.1"/>
    <property type="molecule type" value="Genomic_DNA"/>
</dbReference>
<name>A0AAD8EX01_BIOPF</name>
<dbReference type="InterPro" id="IPR036770">
    <property type="entry name" value="Ankyrin_rpt-contain_sf"/>
</dbReference>
<dbReference type="SMART" id="SM00248">
    <property type="entry name" value="ANK"/>
    <property type="match status" value="3"/>
</dbReference>
<dbReference type="PANTHER" id="PTHR24119">
    <property type="entry name" value="ACYL-COA-BINDING DOMAIN-CONTAINING PROTEIN 6"/>
    <property type="match status" value="1"/>
</dbReference>